<dbReference type="Pfam" id="PF13458">
    <property type="entry name" value="Peripla_BP_6"/>
    <property type="match status" value="1"/>
</dbReference>
<evidence type="ECO:0000313" key="5">
    <source>
        <dbReference type="EMBL" id="MBB5272732.1"/>
    </source>
</evidence>
<dbReference type="InterPro" id="IPR028082">
    <property type="entry name" value="Peripla_BP_I"/>
</dbReference>
<feature type="domain" description="Leucine-binding protein" evidence="4">
    <location>
        <begin position="36"/>
        <end position="390"/>
    </location>
</feature>
<dbReference type="CDD" id="cd06343">
    <property type="entry name" value="PBP1_ABC_ligand_binding-like"/>
    <property type="match status" value="1"/>
</dbReference>
<feature type="chain" id="PRO_5031212081" evidence="3">
    <location>
        <begin position="28"/>
        <end position="397"/>
    </location>
</feature>
<dbReference type="NCBIfam" id="TIGR01409">
    <property type="entry name" value="TAT_signal_seq"/>
    <property type="match status" value="1"/>
</dbReference>
<organism evidence="5 6">
    <name type="scientific">Quisquiliibacterium transsilvanicum</name>
    <dbReference type="NCBI Taxonomy" id="1549638"/>
    <lineage>
        <taxon>Bacteria</taxon>
        <taxon>Pseudomonadati</taxon>
        <taxon>Pseudomonadota</taxon>
        <taxon>Betaproteobacteria</taxon>
        <taxon>Burkholderiales</taxon>
        <taxon>Burkholderiaceae</taxon>
        <taxon>Quisquiliibacterium</taxon>
    </lineage>
</organism>
<dbReference type="AlphaFoldDB" id="A0A7W8HIK0"/>
<sequence>MNTNRRDFLTMAAAAGGAVVLPGIARAQSPGVTATEIRIGNTTPLSGPAAAWSSGAIVFKNYLQMINDRGGINGRKLAVLQMDDGYSPPKTVEVTRKLVEQDEVLLMAATTGTPTSISVRAYLNQKKVPQLFVGSGAASWADDIQKFPWSLGFQPLFSDEGRETALYVMKHKPGAKISVCYQNDDAGKDFLRGLKAGLNAAGASKQLVNESTHEVSDPTVDSQVISAQGSGADVFMLFGSPKATAQGIRKAGEIGWKPQIFVNGNATSVKSVMEPAGLDRAKGVMAAAFMKDPNDPRWADDKGMLEWKAFMDKYSPAQARDNLATYGTLSAQLLVQVLTQCGNDLSRENIIRQTANLDMDLPLLLPGLRVKTSATERHPLRSMRFQQFDGAGWKVLL</sequence>
<protein>
    <submittedName>
        <fullName evidence="5">ABC-type branched-subunit amino acid transport system substrate-binding protein</fullName>
    </submittedName>
</protein>
<dbReference type="InterPro" id="IPR028081">
    <property type="entry name" value="Leu-bd"/>
</dbReference>
<dbReference type="InterPro" id="IPR006311">
    <property type="entry name" value="TAT_signal"/>
</dbReference>
<dbReference type="Proteomes" id="UP000532440">
    <property type="component" value="Unassembled WGS sequence"/>
</dbReference>
<keyword evidence="2 3" id="KW-0732">Signal</keyword>
<keyword evidence="6" id="KW-1185">Reference proteome</keyword>
<dbReference type="PANTHER" id="PTHR47235">
    <property type="entry name" value="BLR6548 PROTEIN"/>
    <property type="match status" value="1"/>
</dbReference>
<feature type="signal peptide" evidence="3">
    <location>
        <begin position="1"/>
        <end position="27"/>
    </location>
</feature>
<reference evidence="5 6" key="1">
    <citation type="submission" date="2020-08" db="EMBL/GenBank/DDBJ databases">
        <title>Genomic Encyclopedia of Type Strains, Phase IV (KMG-IV): sequencing the most valuable type-strain genomes for metagenomic binning, comparative biology and taxonomic classification.</title>
        <authorList>
            <person name="Goeker M."/>
        </authorList>
    </citation>
    <scope>NUCLEOTIDE SEQUENCE [LARGE SCALE GENOMIC DNA]</scope>
    <source>
        <strain evidence="5 6">DSM 29781</strain>
    </source>
</reference>
<dbReference type="PANTHER" id="PTHR47235:SF1">
    <property type="entry name" value="BLR6548 PROTEIN"/>
    <property type="match status" value="1"/>
</dbReference>
<dbReference type="Gene3D" id="3.40.50.2300">
    <property type="match status" value="2"/>
</dbReference>
<name>A0A7W8HIK0_9BURK</name>
<dbReference type="EMBL" id="JACHGB010000005">
    <property type="protein sequence ID" value="MBB5272732.1"/>
    <property type="molecule type" value="Genomic_DNA"/>
</dbReference>
<evidence type="ECO:0000256" key="1">
    <source>
        <dbReference type="ARBA" id="ARBA00010062"/>
    </source>
</evidence>
<gene>
    <name evidence="5" type="ORF">HNQ70_002755</name>
</gene>
<evidence type="ECO:0000313" key="6">
    <source>
        <dbReference type="Proteomes" id="UP000532440"/>
    </source>
</evidence>
<dbReference type="SUPFAM" id="SSF53822">
    <property type="entry name" value="Periplasmic binding protein-like I"/>
    <property type="match status" value="1"/>
</dbReference>
<comment type="caution">
    <text evidence="5">The sequence shown here is derived from an EMBL/GenBank/DDBJ whole genome shotgun (WGS) entry which is preliminary data.</text>
</comment>
<evidence type="ECO:0000256" key="3">
    <source>
        <dbReference type="SAM" id="SignalP"/>
    </source>
</evidence>
<dbReference type="RefSeq" id="WP_183968536.1">
    <property type="nucleotide sequence ID" value="NZ_BAABEW010000012.1"/>
</dbReference>
<evidence type="ECO:0000259" key="4">
    <source>
        <dbReference type="Pfam" id="PF13458"/>
    </source>
</evidence>
<accession>A0A7W8HIK0</accession>
<comment type="similarity">
    <text evidence="1">Belongs to the leucine-binding protein family.</text>
</comment>
<dbReference type="InterPro" id="IPR019546">
    <property type="entry name" value="TAT_signal_bac_arc"/>
</dbReference>
<dbReference type="PROSITE" id="PS51318">
    <property type="entry name" value="TAT"/>
    <property type="match status" value="1"/>
</dbReference>
<evidence type="ECO:0000256" key="2">
    <source>
        <dbReference type="ARBA" id="ARBA00022729"/>
    </source>
</evidence>
<proteinExistence type="inferred from homology"/>